<evidence type="ECO:0000313" key="1">
    <source>
        <dbReference type="EMBL" id="NJR80705.1"/>
    </source>
</evidence>
<dbReference type="RefSeq" id="WP_168136216.1">
    <property type="nucleotide sequence ID" value="NZ_JAAVJH010000028.1"/>
</dbReference>
<evidence type="ECO:0000313" key="2">
    <source>
        <dbReference type="Proteomes" id="UP000732399"/>
    </source>
</evidence>
<dbReference type="EMBL" id="JAAVJH010000028">
    <property type="protein sequence ID" value="NJR80705.1"/>
    <property type="molecule type" value="Genomic_DNA"/>
</dbReference>
<name>A0ABX1CXK5_9SPHN</name>
<keyword evidence="2" id="KW-1185">Reference proteome</keyword>
<sequence>MPYFIDLGAGPAEEDCAQLGQTPDFDTLNRLEIEAYKCALIARYGAPPPGCRLAGLSNRHDFGRYVSLVLHIENELDEAVAEYAEAIEEGLATWMEAGFTAPVRYDGECPIVERRDPSEIIIGALMTTRPGPDGHFPLPDFALLHGNLAAAFPAEAAIARTRLAATTSA</sequence>
<protein>
    <submittedName>
        <fullName evidence="1">Uncharacterized protein</fullName>
    </submittedName>
</protein>
<organism evidence="1 2">
    <name type="scientific">Sphingomonas corticis</name>
    <dbReference type="NCBI Taxonomy" id="2722791"/>
    <lineage>
        <taxon>Bacteria</taxon>
        <taxon>Pseudomonadati</taxon>
        <taxon>Pseudomonadota</taxon>
        <taxon>Alphaproteobacteria</taxon>
        <taxon>Sphingomonadales</taxon>
        <taxon>Sphingomonadaceae</taxon>
        <taxon>Sphingomonas</taxon>
    </lineage>
</organism>
<proteinExistence type="predicted"/>
<gene>
    <name evidence="1" type="ORF">HBH26_19200</name>
</gene>
<comment type="caution">
    <text evidence="1">The sequence shown here is derived from an EMBL/GenBank/DDBJ whole genome shotgun (WGS) entry which is preliminary data.</text>
</comment>
<accession>A0ABX1CXK5</accession>
<dbReference type="Proteomes" id="UP000732399">
    <property type="component" value="Unassembled WGS sequence"/>
</dbReference>
<reference evidence="1 2" key="1">
    <citation type="submission" date="2020-03" db="EMBL/GenBank/DDBJ databases">
        <authorList>
            <person name="Wang L."/>
            <person name="He N."/>
            <person name="Li Y."/>
            <person name="Fang Y."/>
            <person name="Zhang F."/>
        </authorList>
    </citation>
    <scope>NUCLEOTIDE SEQUENCE [LARGE SCALE GENOMIC DNA]</scope>
    <source>
        <strain evidence="1 2">36D10-4-7</strain>
    </source>
</reference>